<dbReference type="Pfam" id="PF04749">
    <property type="entry name" value="PLAC8"/>
    <property type="match status" value="1"/>
</dbReference>
<dbReference type="EMBL" id="QGNW01002579">
    <property type="protein sequence ID" value="RVW17277.1"/>
    <property type="molecule type" value="Genomic_DNA"/>
</dbReference>
<evidence type="ECO:0000313" key="2">
    <source>
        <dbReference type="EMBL" id="RVW17277.1"/>
    </source>
</evidence>
<organism evidence="2 3">
    <name type="scientific">Vitis vinifera</name>
    <name type="common">Grape</name>
    <dbReference type="NCBI Taxonomy" id="29760"/>
    <lineage>
        <taxon>Eukaryota</taxon>
        <taxon>Viridiplantae</taxon>
        <taxon>Streptophyta</taxon>
        <taxon>Embryophyta</taxon>
        <taxon>Tracheophyta</taxon>
        <taxon>Spermatophyta</taxon>
        <taxon>Magnoliopsida</taxon>
        <taxon>eudicotyledons</taxon>
        <taxon>Gunneridae</taxon>
        <taxon>Pentapetalae</taxon>
        <taxon>rosids</taxon>
        <taxon>Vitales</taxon>
        <taxon>Vitaceae</taxon>
        <taxon>Viteae</taxon>
        <taxon>Vitis</taxon>
    </lineage>
</organism>
<dbReference type="OrthoDB" id="754229at2759"/>
<evidence type="ECO:0000256" key="1">
    <source>
        <dbReference type="SAM" id="MobiDB-lite"/>
    </source>
</evidence>
<dbReference type="InterPro" id="IPR034583">
    <property type="entry name" value="EMF1"/>
</dbReference>
<feature type="region of interest" description="Disordered" evidence="1">
    <location>
        <begin position="1"/>
        <end position="84"/>
    </location>
</feature>
<dbReference type="GO" id="GO:0009910">
    <property type="term" value="P:negative regulation of flower development"/>
    <property type="evidence" value="ECO:0007669"/>
    <property type="project" value="InterPro"/>
</dbReference>
<reference evidence="2 3" key="1">
    <citation type="journal article" date="2018" name="PLoS Genet.">
        <title>Population sequencing reveals clonal diversity and ancestral inbreeding in the grapevine cultivar Chardonnay.</title>
        <authorList>
            <person name="Roach M.J."/>
            <person name="Johnson D.L."/>
            <person name="Bohlmann J."/>
            <person name="van Vuuren H.J."/>
            <person name="Jones S.J."/>
            <person name="Pretorius I.S."/>
            <person name="Schmidt S.A."/>
            <person name="Borneman A.R."/>
        </authorList>
    </citation>
    <scope>NUCLEOTIDE SEQUENCE [LARGE SCALE GENOMIC DNA]</scope>
    <source>
        <strain evidence="3">cv. Chardonnay</strain>
        <tissue evidence="2">Leaf</tissue>
    </source>
</reference>
<comment type="caution">
    <text evidence="2">The sequence shown here is derived from an EMBL/GenBank/DDBJ whole genome shotgun (WGS) entry which is preliminary data.</text>
</comment>
<name>A0A438C210_VITVI</name>
<dbReference type="AlphaFoldDB" id="A0A438C210"/>
<dbReference type="InterPro" id="IPR006461">
    <property type="entry name" value="PLAC_motif_containing"/>
</dbReference>
<dbReference type="GO" id="GO:0045892">
    <property type="term" value="P:negative regulation of DNA-templated transcription"/>
    <property type="evidence" value="ECO:0007669"/>
    <property type="project" value="InterPro"/>
</dbReference>
<dbReference type="PANTHER" id="PTHR35504:SF1">
    <property type="entry name" value="PROTEIN EMBRYONIC FLOWER 1"/>
    <property type="match status" value="1"/>
</dbReference>
<dbReference type="GO" id="GO:0048367">
    <property type="term" value="P:shoot system development"/>
    <property type="evidence" value="ECO:0007669"/>
    <property type="project" value="InterPro"/>
</dbReference>
<gene>
    <name evidence="2" type="primary">PCR8_1</name>
    <name evidence="2" type="ORF">CK203_069254</name>
</gene>
<feature type="compositionally biased region" description="Basic and acidic residues" evidence="1">
    <location>
        <begin position="43"/>
        <end position="57"/>
    </location>
</feature>
<sequence>MGKLETTPEANLDHQQPLSSDDTDAAPSLPPAPHFHTTTSSPAHDDHQQPQHMEQEPPQHPTAEPHTNDHHVPHVTPPPDVGTRNCKREEAAATVGEWIDSIPAVAFPPQPRMQVVEPPRPNDQLVMYAAPLPEANKMEGSAGGGGANALVPVTRQESGQIHLILIQAVGNPWSSGLFDCYQHPINAMITTVAPYVTFGQIAEIVDNGSTSYVTGATLYFYLFFAINHWNIGVRYRRRVRDAYQLAEMPLTDRLVRLVGYVAEVRKRDEKICWPFALDESQNKLEEQTCILPPLDLPKFRRWHCQNCLQEIGTKDAEKEIATVPSCNNTVYKSNGTCLHMTSHGSETVLLLDYPRALNVDISEGRNRASLCSDKQEKQAEVACSIIIYDADQVIPEPPCGAAKVNPCLMVEKMAGDTVALELNCNGVYEVADIGVTVGKL</sequence>
<protein>
    <submittedName>
        <fullName evidence="2">Protein plant cadmium resistance 8</fullName>
    </submittedName>
</protein>
<evidence type="ECO:0000313" key="3">
    <source>
        <dbReference type="Proteomes" id="UP000288805"/>
    </source>
</evidence>
<accession>A0A438C210</accession>
<dbReference type="NCBIfam" id="TIGR01571">
    <property type="entry name" value="A_thal_Cys_rich"/>
    <property type="match status" value="1"/>
</dbReference>
<dbReference type="PANTHER" id="PTHR35504">
    <property type="entry name" value="PROTEIN EMBRYONIC FLOWER 1"/>
    <property type="match status" value="1"/>
</dbReference>
<dbReference type="Proteomes" id="UP000288805">
    <property type="component" value="Unassembled WGS sequence"/>
</dbReference>
<proteinExistence type="predicted"/>